<gene>
    <name evidence="10" type="ORF">ACFFJ8_24620</name>
</gene>
<keyword evidence="6" id="KW-0564">Palmitate</keyword>
<dbReference type="PANTHER" id="PTHR35789:SF1">
    <property type="entry name" value="SPORE GERMINATION PROTEIN B3"/>
    <property type="match status" value="1"/>
</dbReference>
<dbReference type="Gene3D" id="3.30.300.210">
    <property type="entry name" value="Nutrient germinant receptor protein C, domain 3"/>
    <property type="match status" value="1"/>
</dbReference>
<keyword evidence="3" id="KW-0309">Germination</keyword>
<sequence length="400" mass="44483">MKRKLILLSLFLIALLFVSGCWNRRELNDLAITVGMGIDKSGENYRVSTQVVIPSQVAGKKGGIQTPVTMYKETGESLLEAIRKMTTASPRKIYASHLRVLVLGESLAREGIGDALDLLSRDQELRTDFFIVIAKKTTAEKTLKILTQLEKIPSVNMFASLETSEKSWAPTTTITLDQLIAELLSEGKHPVLTGIQVIGSQEIGETSENLDQIDPSAKVKYSGLAVFKKDKLIGWLNEEESKAYTYINDEIKSTVGVITCPEGGKLSLEMMHSKTTVKGSVTGNQPTINIGIRAQMNIAEVQCSVDLTKTETIAELEKLSNQKLEGFIEASIKKVQRKYKVDIFGFGDIIHRTHPKAWKKLKKDWDQNFTKMPVTVKVDSRIRHLGAVSSSLLKDMEKKE</sequence>
<dbReference type="Pfam" id="PF05504">
    <property type="entry name" value="Spore_GerAC"/>
    <property type="match status" value="1"/>
</dbReference>
<keyword evidence="5" id="KW-0472">Membrane</keyword>
<proteinExistence type="inferred from homology"/>
<feature type="domain" description="Spore germination protein N-terminal" evidence="9">
    <location>
        <begin position="23"/>
        <end position="196"/>
    </location>
</feature>
<dbReference type="InterPro" id="IPR038501">
    <property type="entry name" value="Spore_GerAC_C_sf"/>
</dbReference>
<evidence type="ECO:0000256" key="7">
    <source>
        <dbReference type="ARBA" id="ARBA00023288"/>
    </source>
</evidence>
<organism evidence="10 11">
    <name type="scientific">Paenibacillus mendelii</name>
    <dbReference type="NCBI Taxonomy" id="206163"/>
    <lineage>
        <taxon>Bacteria</taxon>
        <taxon>Bacillati</taxon>
        <taxon>Bacillota</taxon>
        <taxon>Bacilli</taxon>
        <taxon>Bacillales</taxon>
        <taxon>Paenibacillaceae</taxon>
        <taxon>Paenibacillus</taxon>
    </lineage>
</organism>
<accession>A0ABV6JF50</accession>
<evidence type="ECO:0000259" key="8">
    <source>
        <dbReference type="Pfam" id="PF05504"/>
    </source>
</evidence>
<dbReference type="InterPro" id="IPR057336">
    <property type="entry name" value="GerAC_N"/>
</dbReference>
<protein>
    <submittedName>
        <fullName evidence="10">Ger(X)C family spore germination protein</fullName>
    </submittedName>
</protein>
<dbReference type="PROSITE" id="PS51257">
    <property type="entry name" value="PROKAR_LIPOPROTEIN"/>
    <property type="match status" value="1"/>
</dbReference>
<feature type="domain" description="Spore germination GerAC-like C-terminal" evidence="8">
    <location>
        <begin position="222"/>
        <end position="386"/>
    </location>
</feature>
<keyword evidence="7" id="KW-0449">Lipoprotein</keyword>
<evidence type="ECO:0000256" key="4">
    <source>
        <dbReference type="ARBA" id="ARBA00022729"/>
    </source>
</evidence>
<dbReference type="Proteomes" id="UP001589818">
    <property type="component" value="Unassembled WGS sequence"/>
</dbReference>
<evidence type="ECO:0000313" key="11">
    <source>
        <dbReference type="Proteomes" id="UP001589818"/>
    </source>
</evidence>
<evidence type="ECO:0000256" key="2">
    <source>
        <dbReference type="ARBA" id="ARBA00007886"/>
    </source>
</evidence>
<comment type="subcellular location">
    <subcellularLocation>
        <location evidence="1">Membrane</location>
        <topology evidence="1">Lipid-anchor</topology>
    </subcellularLocation>
</comment>
<reference evidence="10 11" key="1">
    <citation type="submission" date="2024-09" db="EMBL/GenBank/DDBJ databases">
        <authorList>
            <person name="Sun Q."/>
            <person name="Mori K."/>
        </authorList>
    </citation>
    <scope>NUCLEOTIDE SEQUENCE [LARGE SCALE GENOMIC DNA]</scope>
    <source>
        <strain evidence="10 11">CCM 4839</strain>
    </source>
</reference>
<evidence type="ECO:0000256" key="5">
    <source>
        <dbReference type="ARBA" id="ARBA00023136"/>
    </source>
</evidence>
<comment type="caution">
    <text evidence="10">The sequence shown here is derived from an EMBL/GenBank/DDBJ whole genome shotgun (WGS) entry which is preliminary data.</text>
</comment>
<dbReference type="Pfam" id="PF25198">
    <property type="entry name" value="Spore_GerAC_N"/>
    <property type="match status" value="1"/>
</dbReference>
<evidence type="ECO:0000256" key="1">
    <source>
        <dbReference type="ARBA" id="ARBA00004635"/>
    </source>
</evidence>
<evidence type="ECO:0000256" key="6">
    <source>
        <dbReference type="ARBA" id="ARBA00023139"/>
    </source>
</evidence>
<keyword evidence="11" id="KW-1185">Reference proteome</keyword>
<dbReference type="Gene3D" id="6.20.190.10">
    <property type="entry name" value="Nutrient germinant receptor protein C, domain 1"/>
    <property type="match status" value="1"/>
</dbReference>
<dbReference type="NCBIfam" id="TIGR02887">
    <property type="entry name" value="spore_ger_x_C"/>
    <property type="match status" value="1"/>
</dbReference>
<keyword evidence="4" id="KW-0732">Signal</keyword>
<name>A0ABV6JF50_9BACL</name>
<dbReference type="PANTHER" id="PTHR35789">
    <property type="entry name" value="SPORE GERMINATION PROTEIN B3"/>
    <property type="match status" value="1"/>
</dbReference>
<comment type="similarity">
    <text evidence="2">Belongs to the GerABKC lipoprotein family.</text>
</comment>
<dbReference type="InterPro" id="IPR008844">
    <property type="entry name" value="Spore_GerAC-like"/>
</dbReference>
<dbReference type="RefSeq" id="WP_204815657.1">
    <property type="nucleotide sequence ID" value="NZ_JANHOF010000001.1"/>
</dbReference>
<dbReference type="InterPro" id="IPR046953">
    <property type="entry name" value="Spore_GerAC-like_C"/>
</dbReference>
<dbReference type="EMBL" id="JBHLVF010000041">
    <property type="protein sequence ID" value="MFC0394531.1"/>
    <property type="molecule type" value="Genomic_DNA"/>
</dbReference>
<evidence type="ECO:0000313" key="10">
    <source>
        <dbReference type="EMBL" id="MFC0394531.1"/>
    </source>
</evidence>
<evidence type="ECO:0000259" key="9">
    <source>
        <dbReference type="Pfam" id="PF25198"/>
    </source>
</evidence>
<evidence type="ECO:0000256" key="3">
    <source>
        <dbReference type="ARBA" id="ARBA00022544"/>
    </source>
</evidence>